<keyword evidence="3 6" id="KW-0812">Transmembrane</keyword>
<evidence type="ECO:0000256" key="2">
    <source>
        <dbReference type="ARBA" id="ARBA00022475"/>
    </source>
</evidence>
<accession>A0ABU8W1D5</accession>
<reference evidence="7 8" key="1">
    <citation type="submission" date="2024-03" db="EMBL/GenBank/DDBJ databases">
        <title>Novel species of the genus Variovorax.</title>
        <authorList>
            <person name="Liu Q."/>
            <person name="Xin Y.-H."/>
        </authorList>
    </citation>
    <scope>NUCLEOTIDE SEQUENCE [LARGE SCALE GENOMIC DNA]</scope>
    <source>
        <strain evidence="7 8">KACC 18501</strain>
    </source>
</reference>
<evidence type="ECO:0000256" key="1">
    <source>
        <dbReference type="ARBA" id="ARBA00004651"/>
    </source>
</evidence>
<dbReference type="RefSeq" id="WP_340364897.1">
    <property type="nucleotide sequence ID" value="NZ_JBBKZV010000010.1"/>
</dbReference>
<comment type="subcellular location">
    <subcellularLocation>
        <location evidence="1">Cell membrane</location>
        <topology evidence="1">Multi-pass membrane protein</topology>
    </subcellularLocation>
</comment>
<evidence type="ECO:0000256" key="6">
    <source>
        <dbReference type="SAM" id="Phobius"/>
    </source>
</evidence>
<feature type="transmembrane region" description="Helical" evidence="6">
    <location>
        <begin position="176"/>
        <end position="197"/>
    </location>
</feature>
<dbReference type="Proteomes" id="UP001363010">
    <property type="component" value="Unassembled WGS sequence"/>
</dbReference>
<evidence type="ECO:0000256" key="4">
    <source>
        <dbReference type="ARBA" id="ARBA00022989"/>
    </source>
</evidence>
<evidence type="ECO:0000256" key="5">
    <source>
        <dbReference type="ARBA" id="ARBA00023136"/>
    </source>
</evidence>
<evidence type="ECO:0000256" key="3">
    <source>
        <dbReference type="ARBA" id="ARBA00022692"/>
    </source>
</evidence>
<dbReference type="EMBL" id="JBBKZV010000010">
    <property type="protein sequence ID" value="MEJ8823861.1"/>
    <property type="molecule type" value="Genomic_DNA"/>
</dbReference>
<evidence type="ECO:0000313" key="8">
    <source>
        <dbReference type="Proteomes" id="UP001363010"/>
    </source>
</evidence>
<dbReference type="InterPro" id="IPR001123">
    <property type="entry name" value="LeuE-type"/>
</dbReference>
<feature type="transmembrane region" description="Helical" evidence="6">
    <location>
        <begin position="44"/>
        <end position="65"/>
    </location>
</feature>
<proteinExistence type="predicted"/>
<keyword evidence="5 6" id="KW-0472">Membrane</keyword>
<keyword evidence="4 6" id="KW-1133">Transmembrane helix</keyword>
<sequence length="199" mass="21563">MTVELLLAFTLFACVTSITPGPNNTMILASGVNFGLRRSVPHLLGISLGFGVMVAATGFGLHAVFERYPSLFEAMRWAGAAYLLWLAWKLARSGPMADRTDEVVQPMRFFSAAAFQWVNPKAWVMAVSAISNFLPAERSGAQVALIAALFTVINVPCVGAWAAFGSRMRNLLRDPLYLRLFNGAAALALVASLYPLLTH</sequence>
<keyword evidence="2" id="KW-1003">Cell membrane</keyword>
<dbReference type="PANTHER" id="PTHR30086">
    <property type="entry name" value="ARGININE EXPORTER PROTEIN ARGO"/>
    <property type="match status" value="1"/>
</dbReference>
<dbReference type="PANTHER" id="PTHR30086:SF20">
    <property type="entry name" value="ARGININE EXPORTER PROTEIN ARGO-RELATED"/>
    <property type="match status" value="1"/>
</dbReference>
<name>A0ABU8W1D5_9BURK</name>
<evidence type="ECO:0000313" key="7">
    <source>
        <dbReference type="EMBL" id="MEJ8823861.1"/>
    </source>
</evidence>
<organism evidence="7 8">
    <name type="scientific">Variovorax humicola</name>
    <dbReference type="NCBI Taxonomy" id="1769758"/>
    <lineage>
        <taxon>Bacteria</taxon>
        <taxon>Pseudomonadati</taxon>
        <taxon>Pseudomonadota</taxon>
        <taxon>Betaproteobacteria</taxon>
        <taxon>Burkholderiales</taxon>
        <taxon>Comamonadaceae</taxon>
        <taxon>Variovorax</taxon>
    </lineage>
</organism>
<gene>
    <name evidence="7" type="ORF">WKW80_17765</name>
</gene>
<protein>
    <submittedName>
        <fullName evidence="7">LysE family translocator</fullName>
    </submittedName>
</protein>
<dbReference type="Pfam" id="PF01810">
    <property type="entry name" value="LysE"/>
    <property type="match status" value="1"/>
</dbReference>
<feature type="transmembrane region" description="Helical" evidence="6">
    <location>
        <begin position="143"/>
        <end position="164"/>
    </location>
</feature>
<comment type="caution">
    <text evidence="7">The sequence shown here is derived from an EMBL/GenBank/DDBJ whole genome shotgun (WGS) entry which is preliminary data.</text>
</comment>
<keyword evidence="8" id="KW-1185">Reference proteome</keyword>